<feature type="compositionally biased region" description="Basic and acidic residues" evidence="1">
    <location>
        <begin position="43"/>
        <end position="57"/>
    </location>
</feature>
<name>A0AAC8Q373_9BACT</name>
<protein>
    <submittedName>
        <fullName evidence="2">Uncharacterized protein</fullName>
    </submittedName>
</protein>
<dbReference type="Proteomes" id="UP000035579">
    <property type="component" value="Chromosome"/>
</dbReference>
<evidence type="ECO:0000313" key="2">
    <source>
        <dbReference type="EMBL" id="AKJ00280.1"/>
    </source>
</evidence>
<dbReference type="EMBL" id="CP011509">
    <property type="protein sequence ID" value="AKJ00280.1"/>
    <property type="molecule type" value="Genomic_DNA"/>
</dbReference>
<feature type="compositionally biased region" description="Basic residues" evidence="1">
    <location>
        <begin position="69"/>
        <end position="80"/>
    </location>
</feature>
<dbReference type="KEGG" id="age:AA314_01906"/>
<feature type="region of interest" description="Disordered" evidence="1">
    <location>
        <begin position="22"/>
        <end position="81"/>
    </location>
</feature>
<accession>A0AAC8Q373</accession>
<feature type="region of interest" description="Disordered" evidence="1">
    <location>
        <begin position="124"/>
        <end position="161"/>
    </location>
</feature>
<organism evidence="2 3">
    <name type="scientific">Archangium gephyra</name>
    <dbReference type="NCBI Taxonomy" id="48"/>
    <lineage>
        <taxon>Bacteria</taxon>
        <taxon>Pseudomonadati</taxon>
        <taxon>Myxococcota</taxon>
        <taxon>Myxococcia</taxon>
        <taxon>Myxococcales</taxon>
        <taxon>Cystobacterineae</taxon>
        <taxon>Archangiaceae</taxon>
        <taxon>Archangium</taxon>
    </lineage>
</organism>
<sequence length="161" mass="17277">MRPPTGPQRPVWRLSRRELHAECGRDVPGGSPERVAPGHLGHAHGEAARRPTQDARPPEPSLFLEAHVPHVHASRRRAGARRADVARVLPRRSRPWRVVGAPLGSMDGPLLQVGLSPAFPGARGVGVEGTSRPATGAPRPPARWSAPTCHGRRPAAAVRSR</sequence>
<proteinExistence type="predicted"/>
<dbReference type="AlphaFoldDB" id="A0AAC8Q373"/>
<gene>
    <name evidence="2" type="ORF">AA314_01906</name>
</gene>
<reference evidence="2 3" key="1">
    <citation type="submission" date="2015-05" db="EMBL/GenBank/DDBJ databases">
        <title>Genome assembly of Archangium gephyra DSM 2261.</title>
        <authorList>
            <person name="Sharma G."/>
            <person name="Subramanian S."/>
        </authorList>
    </citation>
    <scope>NUCLEOTIDE SEQUENCE [LARGE SCALE GENOMIC DNA]</scope>
    <source>
        <strain evidence="2 3">DSM 2261</strain>
    </source>
</reference>
<evidence type="ECO:0000313" key="3">
    <source>
        <dbReference type="Proteomes" id="UP000035579"/>
    </source>
</evidence>
<evidence type="ECO:0000256" key="1">
    <source>
        <dbReference type="SAM" id="MobiDB-lite"/>
    </source>
</evidence>